<dbReference type="OrthoDB" id="178074at2157"/>
<proteinExistence type="predicted"/>
<evidence type="ECO:0000256" key="1">
    <source>
        <dbReference type="SAM" id="Phobius"/>
    </source>
</evidence>
<keyword evidence="1" id="KW-0472">Membrane</keyword>
<gene>
    <name evidence="2" type="ORF">SAMN04487937_1969</name>
</gene>
<keyword evidence="3" id="KW-1185">Reference proteome</keyword>
<keyword evidence="1" id="KW-1133">Transmembrane helix</keyword>
<keyword evidence="1" id="KW-0812">Transmembrane</keyword>
<name>A0A1I6GR32_HALSD</name>
<accession>A0A1I6GR32</accession>
<dbReference type="EMBL" id="FOYN01000003">
    <property type="protein sequence ID" value="SFR44507.1"/>
    <property type="molecule type" value="Genomic_DNA"/>
</dbReference>
<dbReference type="RefSeq" id="WP_092921503.1">
    <property type="nucleotide sequence ID" value="NZ_FOYN01000003.1"/>
</dbReference>
<dbReference type="AlphaFoldDB" id="A0A1I6GR32"/>
<feature type="transmembrane region" description="Helical" evidence="1">
    <location>
        <begin position="56"/>
        <end position="79"/>
    </location>
</feature>
<organism evidence="2 3">
    <name type="scientific">Halorubrum sodomense</name>
    <dbReference type="NCBI Taxonomy" id="35743"/>
    <lineage>
        <taxon>Archaea</taxon>
        <taxon>Methanobacteriati</taxon>
        <taxon>Methanobacteriota</taxon>
        <taxon>Stenosarchaea group</taxon>
        <taxon>Halobacteria</taxon>
        <taxon>Halobacteriales</taxon>
        <taxon>Haloferacaceae</taxon>
        <taxon>Halorubrum</taxon>
    </lineage>
</organism>
<evidence type="ECO:0000313" key="3">
    <source>
        <dbReference type="Proteomes" id="UP000198932"/>
    </source>
</evidence>
<reference evidence="3" key="1">
    <citation type="submission" date="2016-10" db="EMBL/GenBank/DDBJ databases">
        <authorList>
            <person name="Varghese N."/>
            <person name="Submissions S."/>
        </authorList>
    </citation>
    <scope>NUCLEOTIDE SEQUENCE [LARGE SCALE GENOMIC DNA]</scope>
    <source>
        <strain evidence="3">RD 26</strain>
    </source>
</reference>
<protein>
    <recommendedName>
        <fullName evidence="4">Short C-terminal domain-containing protein</fullName>
    </recommendedName>
</protein>
<evidence type="ECO:0000313" key="2">
    <source>
        <dbReference type="EMBL" id="SFR44507.1"/>
    </source>
</evidence>
<evidence type="ECO:0008006" key="4">
    <source>
        <dbReference type="Google" id="ProtNLM"/>
    </source>
</evidence>
<sequence length="172" mass="18998">MVSRHRLRFSGFVVTGILMVGAGLIELFEGLSALSGGIPATEEFLLVAMLSAAAEWVIAVIVLGLFAGLFLVATAASILRTASIPRDDRLASAAQWLERRYPALGTFDVSERVAPTTEERRQELEEEYVSGELSEAEFERRLARLMDARRGAFTSLRRLDGRSRRRRSLNAA</sequence>
<dbReference type="Proteomes" id="UP000198932">
    <property type="component" value="Unassembled WGS sequence"/>
</dbReference>
<feature type="transmembrane region" description="Helical" evidence="1">
    <location>
        <begin position="12"/>
        <end position="36"/>
    </location>
</feature>
<dbReference type="STRING" id="35743.SAMN04487937_1969"/>